<reference evidence="2" key="1">
    <citation type="submission" date="2016-04" db="EMBL/GenBank/DDBJ databases">
        <authorList>
            <person name="Nguyen H.D."/>
            <person name="Samba Siva P."/>
            <person name="Cullis J."/>
            <person name="Levesque C.A."/>
            <person name="Hambleton S."/>
        </authorList>
    </citation>
    <scope>NUCLEOTIDE SEQUENCE</scope>
    <source>
        <strain evidence="2">DAOMC 236426</strain>
    </source>
</reference>
<dbReference type="Pfam" id="PF00078">
    <property type="entry name" value="RVT_1"/>
    <property type="match status" value="1"/>
</dbReference>
<dbReference type="InterPro" id="IPR000477">
    <property type="entry name" value="RT_dom"/>
</dbReference>
<feature type="non-terminal residue" evidence="2">
    <location>
        <position position="497"/>
    </location>
</feature>
<organism evidence="2 3">
    <name type="scientific">Tilletia controversa</name>
    <name type="common">dwarf bunt fungus</name>
    <dbReference type="NCBI Taxonomy" id="13291"/>
    <lineage>
        <taxon>Eukaryota</taxon>
        <taxon>Fungi</taxon>
        <taxon>Dikarya</taxon>
        <taxon>Basidiomycota</taxon>
        <taxon>Ustilaginomycotina</taxon>
        <taxon>Exobasidiomycetes</taxon>
        <taxon>Tilletiales</taxon>
        <taxon>Tilletiaceae</taxon>
        <taxon>Tilletia</taxon>
    </lineage>
</organism>
<dbReference type="InterPro" id="IPR051320">
    <property type="entry name" value="Viral_Replic_Matur_Polypro"/>
</dbReference>
<evidence type="ECO:0000313" key="2">
    <source>
        <dbReference type="EMBL" id="KAE8238824.1"/>
    </source>
</evidence>
<dbReference type="InterPro" id="IPR043128">
    <property type="entry name" value="Rev_trsase/Diguanyl_cyclase"/>
</dbReference>
<dbReference type="Gene3D" id="3.30.70.270">
    <property type="match status" value="1"/>
</dbReference>
<sequence>MRLADGHISPMNHRCCNIELEVGGIRSRAHLYVVEGPSYELLLGRPWQRAVRYEHRDIEQGLLVTIYEPGSNVPHSFMAAPAEQSDPRSSYSTEGVDGVREVSHLLYVTELEAVLEREDGDQEAAFLSGELRDKSDPEPPSAMTMYKPVARKVRPVATNISEDDRVKINIPPDFEDDLPQVPFSAPPFEPGKRLTQERLDELDLDPDKMLNEEERKILIAVIRQNELALAFDETEKGVIDADIVPPVKIPVVEHTPWHHRNIPIPAAIKEDVLRLLQDKVDSGLYEPSSAGYTIKWFAVAKKQKGQYRIVHDLQPLNGVSARNPGRLPQIDAFVGELSGKACIGALDHFSGFDQVWLAVDSRDFTTFETAIGRLRHTRLPQGGTNSCIVFHYIVVAVVGRDGKVYVDDMFIPGPESTYDDEPIPENANVRRFIYEYLVKLNRVLFRVGKAGMTISARKMSPIRRTAEVLGQEVSPEGRRVAKGKVEAIEKWSRCGSV</sequence>
<evidence type="ECO:0000313" key="3">
    <source>
        <dbReference type="Proteomes" id="UP000077684"/>
    </source>
</evidence>
<feature type="domain" description="Reverse transcriptase" evidence="1">
    <location>
        <begin position="301"/>
        <end position="472"/>
    </location>
</feature>
<gene>
    <name evidence="2" type="ORF">A4X06_0g8615</name>
</gene>
<dbReference type="Proteomes" id="UP000077684">
    <property type="component" value="Unassembled WGS sequence"/>
</dbReference>
<dbReference type="PANTHER" id="PTHR33064:SF37">
    <property type="entry name" value="RIBONUCLEASE H"/>
    <property type="match status" value="1"/>
</dbReference>
<comment type="caution">
    <text evidence="2">The sequence shown here is derived from an EMBL/GenBank/DDBJ whole genome shotgun (WGS) entry which is preliminary data.</text>
</comment>
<proteinExistence type="predicted"/>
<protein>
    <recommendedName>
        <fullName evidence="1">Reverse transcriptase domain-containing protein</fullName>
    </recommendedName>
</protein>
<reference evidence="2" key="2">
    <citation type="journal article" date="2019" name="IMA Fungus">
        <title>Genome sequencing and comparison of five Tilletia species to identify candidate genes for the detection of regulated species infecting wheat.</title>
        <authorList>
            <person name="Nguyen H.D.T."/>
            <person name="Sultana T."/>
            <person name="Kesanakurti P."/>
            <person name="Hambleton S."/>
        </authorList>
    </citation>
    <scope>NUCLEOTIDE SEQUENCE</scope>
    <source>
        <strain evidence="2">DAOMC 236426</strain>
    </source>
</reference>
<dbReference type="CDD" id="cd01647">
    <property type="entry name" value="RT_LTR"/>
    <property type="match status" value="1"/>
</dbReference>
<dbReference type="PANTHER" id="PTHR33064">
    <property type="entry name" value="POL PROTEIN"/>
    <property type="match status" value="1"/>
</dbReference>
<dbReference type="SUPFAM" id="SSF56672">
    <property type="entry name" value="DNA/RNA polymerases"/>
    <property type="match status" value="1"/>
</dbReference>
<dbReference type="InterPro" id="IPR043502">
    <property type="entry name" value="DNA/RNA_pol_sf"/>
</dbReference>
<dbReference type="Gene3D" id="3.10.10.10">
    <property type="entry name" value="HIV Type 1 Reverse Transcriptase, subunit A, domain 1"/>
    <property type="match status" value="1"/>
</dbReference>
<dbReference type="AlphaFoldDB" id="A0A8X7MK03"/>
<dbReference type="EMBL" id="LWDE02001971">
    <property type="protein sequence ID" value="KAE8238824.1"/>
    <property type="molecule type" value="Genomic_DNA"/>
</dbReference>
<keyword evidence="3" id="KW-1185">Reference proteome</keyword>
<evidence type="ECO:0000259" key="1">
    <source>
        <dbReference type="Pfam" id="PF00078"/>
    </source>
</evidence>
<dbReference type="CDD" id="cd00303">
    <property type="entry name" value="retropepsin_like"/>
    <property type="match status" value="1"/>
</dbReference>
<name>A0A8X7MK03_9BASI</name>
<accession>A0A8X7MK03</accession>